<feature type="transmembrane region" description="Helical" evidence="1">
    <location>
        <begin position="49"/>
        <end position="69"/>
    </location>
</feature>
<keyword evidence="3" id="KW-1185">Reference proteome</keyword>
<reference evidence="2 3" key="1">
    <citation type="journal article" date="2019" name="Int. J. Syst. Evol. Microbiol.">
        <title>The Global Catalogue of Microorganisms (GCM) 10K type strain sequencing project: providing services to taxonomists for standard genome sequencing and annotation.</title>
        <authorList>
            <consortium name="The Broad Institute Genomics Platform"/>
            <consortium name="The Broad Institute Genome Sequencing Center for Infectious Disease"/>
            <person name="Wu L."/>
            <person name="Ma J."/>
        </authorList>
    </citation>
    <scope>NUCLEOTIDE SEQUENCE [LARGE SCALE GENOMIC DNA]</scope>
    <source>
        <strain evidence="2 3">DT72</strain>
    </source>
</reference>
<keyword evidence="1" id="KW-0472">Membrane</keyword>
<evidence type="ECO:0000313" key="3">
    <source>
        <dbReference type="Proteomes" id="UP001596407"/>
    </source>
</evidence>
<gene>
    <name evidence="2" type="ORF">ACFQJ6_11470</name>
</gene>
<evidence type="ECO:0000313" key="2">
    <source>
        <dbReference type="EMBL" id="MFC7080644.1"/>
    </source>
</evidence>
<evidence type="ECO:0000256" key="1">
    <source>
        <dbReference type="SAM" id="Phobius"/>
    </source>
</evidence>
<name>A0ABD5WJG1_9EURY</name>
<dbReference type="AlphaFoldDB" id="A0ABD5WJG1"/>
<dbReference type="EMBL" id="JBHSZH010000005">
    <property type="protein sequence ID" value="MFC7080644.1"/>
    <property type="molecule type" value="Genomic_DNA"/>
</dbReference>
<feature type="transmembrane region" description="Helical" evidence="1">
    <location>
        <begin position="15"/>
        <end position="37"/>
    </location>
</feature>
<dbReference type="RefSeq" id="WP_382209817.1">
    <property type="nucleotide sequence ID" value="NZ_JBHSZH010000005.1"/>
</dbReference>
<dbReference type="Proteomes" id="UP001596407">
    <property type="component" value="Unassembled WGS sequence"/>
</dbReference>
<organism evidence="2 3">
    <name type="scientific">Halorussus caseinilyticus</name>
    <dbReference type="NCBI Taxonomy" id="3034025"/>
    <lineage>
        <taxon>Archaea</taxon>
        <taxon>Methanobacteriati</taxon>
        <taxon>Methanobacteriota</taxon>
        <taxon>Stenosarchaea group</taxon>
        <taxon>Halobacteria</taxon>
        <taxon>Halobacteriales</taxon>
        <taxon>Haladaptataceae</taxon>
        <taxon>Halorussus</taxon>
    </lineage>
</organism>
<comment type="caution">
    <text evidence="2">The sequence shown here is derived from an EMBL/GenBank/DDBJ whole genome shotgun (WGS) entry which is preliminary data.</text>
</comment>
<sequence>MTVALIAARSEERLLGTWIMAFSFAVASLWSIMSIFWAQSNPSALTPKLWITMASMAAAATVYFGYMGLHGEGLGE</sequence>
<keyword evidence="1" id="KW-1133">Transmembrane helix</keyword>
<accession>A0ABD5WJG1</accession>
<keyword evidence="1" id="KW-0812">Transmembrane</keyword>
<protein>
    <submittedName>
        <fullName evidence="2">Uncharacterized protein</fullName>
    </submittedName>
</protein>
<proteinExistence type="predicted"/>